<sequence>MKLCYLLPKVKSTLKIPADKHLLQQLEMCVRKLLCQEKDKDVLAIVKRTVLELDRMEMSMDAFQKKFYEKDLLDQEKEREELLLMEMEQLEKEKQQNDGRPVSDKTFEKKRRDTKTPTTLPKSIPISVPGPSGTSTPSTSKEIKKSKLIRSQSFNNQAFHAKYGNLDKCASKSSTAGYTSSVSGLGKTSVISLPGKYTLTGCSINSIFSFVRSEKSF</sequence>
<proteinExistence type="predicted"/>
<protein>
    <recommendedName>
        <fullName evidence="4">Protein phosphatase 4 regulatory subunit 4</fullName>
    </recommendedName>
</protein>
<feature type="region of interest" description="Disordered" evidence="1">
    <location>
        <begin position="91"/>
        <end position="145"/>
    </location>
</feature>
<dbReference type="GO" id="GO:0005829">
    <property type="term" value="C:cytosol"/>
    <property type="evidence" value="ECO:0007669"/>
    <property type="project" value="TreeGrafter"/>
</dbReference>
<dbReference type="GO" id="GO:0008287">
    <property type="term" value="C:protein serine/threonine phosphatase complex"/>
    <property type="evidence" value="ECO:0007669"/>
    <property type="project" value="TreeGrafter"/>
</dbReference>
<dbReference type="GO" id="GO:0019888">
    <property type="term" value="F:protein phosphatase regulator activity"/>
    <property type="evidence" value="ECO:0007669"/>
    <property type="project" value="TreeGrafter"/>
</dbReference>
<dbReference type="Proteomes" id="UP000694391">
    <property type="component" value="Unplaced"/>
</dbReference>
<dbReference type="PANTHER" id="PTHR21467:SF0">
    <property type="entry name" value="SERINE_THREONINE-PROTEIN PHOSPHATASE 4 REGULATORY SUBUNIT 4"/>
    <property type="match status" value="1"/>
</dbReference>
<dbReference type="AlphaFoldDB" id="A0A8C0KMP5"/>
<feature type="compositionally biased region" description="Low complexity" evidence="1">
    <location>
        <begin position="121"/>
        <end position="140"/>
    </location>
</feature>
<name>A0A8C0KMP5_CANLU</name>
<accession>A0A8C0KMP5</accession>
<evidence type="ECO:0000313" key="2">
    <source>
        <dbReference type="Ensembl" id="ENSCAFP00020018123.1"/>
    </source>
</evidence>
<dbReference type="GeneTree" id="ENSGT00510000047895"/>
<evidence type="ECO:0008006" key="4">
    <source>
        <dbReference type="Google" id="ProtNLM"/>
    </source>
</evidence>
<dbReference type="InterPro" id="IPR039918">
    <property type="entry name" value="PPP4R4"/>
</dbReference>
<keyword evidence="3" id="KW-1185">Reference proteome</keyword>
<dbReference type="Ensembl" id="ENSCAFT00020021012.1">
    <property type="protein sequence ID" value="ENSCAFP00020018123.1"/>
    <property type="gene ID" value="ENSCAFG00020014496.1"/>
</dbReference>
<dbReference type="PANTHER" id="PTHR21467">
    <property type="entry name" value="PROTEIN PHOSPHATASE 4 REGULATORY SUBUNIT 4 PPP4R4"/>
    <property type="match status" value="1"/>
</dbReference>
<reference evidence="2" key="2">
    <citation type="submission" date="2025-09" db="UniProtKB">
        <authorList>
            <consortium name="Ensembl"/>
        </authorList>
    </citation>
    <scope>IDENTIFICATION</scope>
</reference>
<evidence type="ECO:0000313" key="3">
    <source>
        <dbReference type="Proteomes" id="UP000694391"/>
    </source>
</evidence>
<reference evidence="2" key="1">
    <citation type="submission" date="2025-08" db="UniProtKB">
        <authorList>
            <consortium name="Ensembl"/>
        </authorList>
    </citation>
    <scope>IDENTIFICATION</scope>
</reference>
<organism evidence="2 3">
    <name type="scientific">Canis lupus dingo</name>
    <name type="common">dingo</name>
    <dbReference type="NCBI Taxonomy" id="286419"/>
    <lineage>
        <taxon>Eukaryota</taxon>
        <taxon>Metazoa</taxon>
        <taxon>Chordata</taxon>
        <taxon>Craniata</taxon>
        <taxon>Vertebrata</taxon>
        <taxon>Euteleostomi</taxon>
        <taxon>Mammalia</taxon>
        <taxon>Eutheria</taxon>
        <taxon>Laurasiatheria</taxon>
        <taxon>Carnivora</taxon>
        <taxon>Caniformia</taxon>
        <taxon>Canidae</taxon>
        <taxon>Canis</taxon>
    </lineage>
</organism>
<feature type="compositionally biased region" description="Basic and acidic residues" evidence="1">
    <location>
        <begin position="91"/>
        <end position="115"/>
    </location>
</feature>
<evidence type="ECO:0000256" key="1">
    <source>
        <dbReference type="SAM" id="MobiDB-lite"/>
    </source>
</evidence>